<accession>A0A8J5XD33</accession>
<dbReference type="OMA" id="WVDDFAV"/>
<feature type="signal peptide" evidence="2">
    <location>
        <begin position="1"/>
        <end position="23"/>
    </location>
</feature>
<dbReference type="SUPFAM" id="SSF50814">
    <property type="entry name" value="Lipocalins"/>
    <property type="match status" value="1"/>
</dbReference>
<keyword evidence="4" id="KW-1185">Reference proteome</keyword>
<dbReference type="PANTHER" id="PTHR28037">
    <property type="entry name" value="ALCOHOL O-ACETYLTRANSFERASE 1-RELATED"/>
    <property type="match status" value="1"/>
</dbReference>
<feature type="chain" id="PRO_5035329501" description="Condensation domain-containing protein" evidence="2">
    <location>
        <begin position="24"/>
        <end position="1018"/>
    </location>
</feature>
<dbReference type="Proteomes" id="UP000751190">
    <property type="component" value="Unassembled WGS sequence"/>
</dbReference>
<dbReference type="InterPro" id="IPR052058">
    <property type="entry name" value="Alcohol_O-acetyltransferase"/>
</dbReference>
<gene>
    <name evidence="3" type="ORF">KFE25_002237</name>
</gene>
<dbReference type="EMBL" id="JAGTXO010000008">
    <property type="protein sequence ID" value="KAG8466481.1"/>
    <property type="molecule type" value="Genomic_DNA"/>
</dbReference>
<name>A0A8J5XD33_DIALT</name>
<protein>
    <recommendedName>
        <fullName evidence="5">Condensation domain-containing protein</fullName>
    </recommendedName>
</protein>
<dbReference type="AlphaFoldDB" id="A0A8J5XD33"/>
<dbReference type="InterPro" id="IPR023213">
    <property type="entry name" value="CAT-like_dom_sf"/>
</dbReference>
<dbReference type="SUPFAM" id="SSF52777">
    <property type="entry name" value="CoA-dependent acyltransferases"/>
    <property type="match status" value="1"/>
</dbReference>
<keyword evidence="2" id="KW-0732">Signal</keyword>
<dbReference type="PROSITE" id="PS00213">
    <property type="entry name" value="LIPOCALIN"/>
    <property type="match status" value="1"/>
</dbReference>
<comment type="caution">
    <text evidence="3">The sequence shown here is derived from an EMBL/GenBank/DDBJ whole genome shotgun (WGS) entry which is preliminary data.</text>
</comment>
<evidence type="ECO:0008006" key="5">
    <source>
        <dbReference type="Google" id="ProtNLM"/>
    </source>
</evidence>
<dbReference type="Gene3D" id="2.40.128.20">
    <property type="match status" value="1"/>
</dbReference>
<dbReference type="PANTHER" id="PTHR28037:SF1">
    <property type="entry name" value="ALCOHOL O-ACETYLTRANSFERASE 1-RELATED"/>
    <property type="match status" value="1"/>
</dbReference>
<evidence type="ECO:0000256" key="2">
    <source>
        <dbReference type="SAM" id="SignalP"/>
    </source>
</evidence>
<evidence type="ECO:0000313" key="3">
    <source>
        <dbReference type="EMBL" id="KAG8466481.1"/>
    </source>
</evidence>
<dbReference type="Gene3D" id="3.30.559.10">
    <property type="entry name" value="Chloramphenicol acetyltransferase-like domain"/>
    <property type="match status" value="1"/>
</dbReference>
<dbReference type="InterPro" id="IPR012674">
    <property type="entry name" value="Calycin"/>
</dbReference>
<keyword evidence="1" id="KW-1133">Transmembrane helix</keyword>
<evidence type="ECO:0000256" key="1">
    <source>
        <dbReference type="SAM" id="Phobius"/>
    </source>
</evidence>
<keyword evidence="1" id="KW-0812">Transmembrane</keyword>
<evidence type="ECO:0000313" key="4">
    <source>
        <dbReference type="Proteomes" id="UP000751190"/>
    </source>
</evidence>
<keyword evidence="1" id="KW-0472">Membrane</keyword>
<proteinExistence type="predicted"/>
<reference evidence="3" key="1">
    <citation type="submission" date="2021-05" db="EMBL/GenBank/DDBJ databases">
        <title>The genome of the haptophyte Pavlova lutheri (Diacronema luteri, Pavlovales) - a model for lipid biosynthesis in eukaryotic algae.</title>
        <authorList>
            <person name="Hulatt C.J."/>
            <person name="Posewitz M.C."/>
        </authorList>
    </citation>
    <scope>NUCLEOTIDE SEQUENCE</scope>
    <source>
        <strain evidence="3">NIVA-4/92</strain>
    </source>
</reference>
<feature type="transmembrane region" description="Helical" evidence="1">
    <location>
        <begin position="726"/>
        <end position="747"/>
    </location>
</feature>
<dbReference type="Gene3D" id="3.30.559.30">
    <property type="entry name" value="Nonribosomal peptide synthetase, condensation domain"/>
    <property type="match status" value="1"/>
</dbReference>
<feature type="transmembrane region" description="Helical" evidence="1">
    <location>
        <begin position="754"/>
        <end position="772"/>
    </location>
</feature>
<organism evidence="3 4">
    <name type="scientific">Diacronema lutheri</name>
    <name type="common">Unicellular marine alga</name>
    <name type="synonym">Monochrysis lutheri</name>
    <dbReference type="NCBI Taxonomy" id="2081491"/>
    <lineage>
        <taxon>Eukaryota</taxon>
        <taxon>Haptista</taxon>
        <taxon>Haptophyta</taxon>
        <taxon>Pavlovophyceae</taxon>
        <taxon>Pavlovales</taxon>
        <taxon>Pavlovaceae</taxon>
        <taxon>Diacronema</taxon>
    </lineage>
</organism>
<dbReference type="OrthoDB" id="440612at2759"/>
<dbReference type="InterPro" id="IPR022272">
    <property type="entry name" value="Lipocalin_CS"/>
</dbReference>
<sequence length="1018" mass="104408">MAAGRLAGRFALALLLAAPCARAFSAVAGMRGAARGASHGVRRAVPRLAGAAGPPASASADTSTERALGSMELLFAPRSVGTHAATPTTHVACATLGVRIGDAQLSAALTHALRTQPMLSRRVVGTGAPDQRTRIGSVSAPGVLGRVLPFLAPEPLVRVGNPNPLRFAPMRADAAARLPADAVRVIELADDDALESEWRALFAAELNLERGALSLADGPLWRLSVLRTAGRSALVFALNHAISDQASLNALLAEMLAAADGAANGVADGAADGAADGEVDGAAGGAPPLPPSLEASILGGARSVGFFGEETGGTGLLGLEHGSARYLVAKLAESAAGELPRGAPPAWARARAVDGALASAARRSAPEFRTVGVRDVAALRARCREAGVSVSTALAACAAVVAAEACREPTAAERDLKVLLSLDMRAFGAPDGRSADALSCQAGSMDVLLRCGANTAAHLGVGGVGGGVGGADGGARAPGEARAEIDAARRVWALARTAKAQLRAFVDADFARMSVLVFDWAMSSFEMTRLVALEADNPLTLGRAYGAAISNVGVVRGVGLDAAGAGSLASSVDGLHFAVPHTATGALLPFSAATVGGRLFLTLNAPDPLVGAAERARAADRMASLVRALGAAETAGAAADGGGGIGARARGALGGTALALACAALALPHAGAWAEWAGAWRRVLDGGAMDADWAPLKFWAFFAAMHPLLQPALWISEVLHASPGPLLGGLVPASFALLNGAALALLARSERARGALNALLFASFVGYISAGLDGAGSPSAYNLALDDGIRGCPAYEDVVQPSMADFDVRKYQGRWYELGFHDWTQFSEVYGTTLDIELSADGQRWVDDFAVKGPAPLVAPRSWDKSPVANGAHYFLYGKVDVSKPGILQESGFGLTFPNFIVDVQRDARTGAYTQAIQFQCLERGGVRIFEGINFLSRTTDDQPAQMAAMHARASAAGMDAYGSSAEQMHVVQHAPSGAPPVDNAWQRMWEAVGLPRLLALAEGAMHTQAEDILNKVQ</sequence>